<dbReference type="Gene3D" id="3.90.1720.10">
    <property type="entry name" value="endopeptidase domain like (from Nostoc punctiforme)"/>
    <property type="match status" value="1"/>
</dbReference>
<organism evidence="1 2">
    <name type="scientific">Pythium oligandrum</name>
    <name type="common">Mycoparasitic fungus</name>
    <dbReference type="NCBI Taxonomy" id="41045"/>
    <lineage>
        <taxon>Eukaryota</taxon>
        <taxon>Sar</taxon>
        <taxon>Stramenopiles</taxon>
        <taxon>Oomycota</taxon>
        <taxon>Peronosporomycetes</taxon>
        <taxon>Pythiales</taxon>
        <taxon>Pythiaceae</taxon>
        <taxon>Pythium</taxon>
    </lineage>
</organism>
<comment type="caution">
    <text evidence="1">The sequence shown here is derived from an EMBL/GenBank/DDBJ whole genome shotgun (WGS) entry which is preliminary data.</text>
</comment>
<dbReference type="InterPro" id="IPR038765">
    <property type="entry name" value="Papain-like_cys_pep_sf"/>
</dbReference>
<evidence type="ECO:0000313" key="1">
    <source>
        <dbReference type="EMBL" id="TMW57143.1"/>
    </source>
</evidence>
<proteinExistence type="predicted"/>
<protein>
    <submittedName>
        <fullName evidence="1">Uncharacterized protein</fullName>
    </submittedName>
</protein>
<reference evidence="1" key="1">
    <citation type="submission" date="2019-03" db="EMBL/GenBank/DDBJ databases">
        <title>Long read genome sequence of the mycoparasitic Pythium oligandrum ATCC 38472 isolated from sugarbeet rhizosphere.</title>
        <authorList>
            <person name="Gaulin E."/>
        </authorList>
    </citation>
    <scope>NUCLEOTIDE SEQUENCE</scope>
    <source>
        <strain evidence="1">ATCC 38472_TT</strain>
    </source>
</reference>
<gene>
    <name evidence="1" type="ORF">Poli38472_003068</name>
</gene>
<dbReference type="SUPFAM" id="SSF54001">
    <property type="entry name" value="Cysteine proteinases"/>
    <property type="match status" value="1"/>
</dbReference>
<sequence>MAPGKGKSDDVFGTLVTTAAKILAPNSLQFDDNEFERSPAEAKQAATEAAKLVQPGDLIFITTKGFIYSMSRFLTNNEYDHMVIVLNDRQVLHVGPPSVRLIQLERLLLPQRQPVVLRPDMTEEERQRFIRCAYQLDGSKYDVVRLYQLMLRISLKKNLRSTPLGRLPLDVRNHAWVCTDAAMVLLAGCSDRFRQTLTRAKEELELDIITHGSASFNDFTRLRQLEPTLMPRINLPVLTYTSNPHKRPLRAYVGEFLELITRIQSGKVRWHLFEQSVLPKIRPIVEHMGPKTMSSDAKIQLLAYVLVLLVFLKRGATVKRVFIRASQLLLLRYVIQQLLMHVKLQDLTTSMLAKM</sequence>
<keyword evidence="2" id="KW-1185">Reference proteome</keyword>
<dbReference type="Proteomes" id="UP000794436">
    <property type="component" value="Unassembled WGS sequence"/>
</dbReference>
<accession>A0A8K1C6F6</accession>
<dbReference type="OrthoDB" id="67398at2759"/>
<name>A0A8K1C6F6_PYTOL</name>
<dbReference type="EMBL" id="SPLM01000144">
    <property type="protein sequence ID" value="TMW57143.1"/>
    <property type="molecule type" value="Genomic_DNA"/>
</dbReference>
<dbReference type="AlphaFoldDB" id="A0A8K1C6F6"/>
<evidence type="ECO:0000313" key="2">
    <source>
        <dbReference type="Proteomes" id="UP000794436"/>
    </source>
</evidence>